<dbReference type="RefSeq" id="WP_053187172.1">
    <property type="nucleotide sequence ID" value="NZ_LGIA01000195.1"/>
</dbReference>
<dbReference type="AlphaFoldDB" id="A0A0L8V409"/>
<dbReference type="EMBL" id="LGIA01000195">
    <property type="protein sequence ID" value="KOH43220.1"/>
    <property type="molecule type" value="Genomic_DNA"/>
</dbReference>
<dbReference type="InterPro" id="IPR015943">
    <property type="entry name" value="WD40/YVTN_repeat-like_dom_sf"/>
</dbReference>
<feature type="chain" id="PRO_5005591188" description="PorZ N-terminal beta-propeller domain-containing protein" evidence="1">
    <location>
        <begin position="20"/>
        <end position="775"/>
    </location>
</feature>
<evidence type="ECO:0000313" key="3">
    <source>
        <dbReference type="EMBL" id="KOH43220.1"/>
    </source>
</evidence>
<keyword evidence="1" id="KW-0732">Signal</keyword>
<reference evidence="4" key="1">
    <citation type="submission" date="2015-07" db="EMBL/GenBank/DDBJ databases">
        <title>Genome sequencing of Sunxiuqinia dokdonensis strain SK.</title>
        <authorList>
            <person name="Ahn S."/>
            <person name="Kim B.-C."/>
        </authorList>
    </citation>
    <scope>NUCLEOTIDE SEQUENCE [LARGE SCALE GENOMIC DNA]</scope>
    <source>
        <strain evidence="4">SK</strain>
    </source>
</reference>
<evidence type="ECO:0000256" key="1">
    <source>
        <dbReference type="SAM" id="SignalP"/>
    </source>
</evidence>
<protein>
    <recommendedName>
        <fullName evidence="2">PorZ N-terminal beta-propeller domain-containing protein</fullName>
    </recommendedName>
</protein>
<keyword evidence="4" id="KW-1185">Reference proteome</keyword>
<dbReference type="InterPro" id="IPR048954">
    <property type="entry name" value="PorZ_N"/>
</dbReference>
<accession>A0A0L8V409</accession>
<dbReference type="InterPro" id="IPR026444">
    <property type="entry name" value="Secre_tail"/>
</dbReference>
<evidence type="ECO:0000259" key="2">
    <source>
        <dbReference type="Pfam" id="PF21544"/>
    </source>
</evidence>
<organism evidence="3 4">
    <name type="scientific">Sunxiuqinia dokdonensis</name>
    <dbReference type="NCBI Taxonomy" id="1409788"/>
    <lineage>
        <taxon>Bacteria</taxon>
        <taxon>Pseudomonadati</taxon>
        <taxon>Bacteroidota</taxon>
        <taxon>Bacteroidia</taxon>
        <taxon>Marinilabiliales</taxon>
        <taxon>Prolixibacteraceae</taxon>
        <taxon>Sunxiuqinia</taxon>
    </lineage>
</organism>
<dbReference type="NCBIfam" id="TIGR04183">
    <property type="entry name" value="Por_Secre_tail"/>
    <property type="match status" value="1"/>
</dbReference>
<dbReference type="InterPro" id="IPR011047">
    <property type="entry name" value="Quinoprotein_ADH-like_sf"/>
</dbReference>
<dbReference type="Pfam" id="PF21544">
    <property type="entry name" value="PorZ_N_b_propeller"/>
    <property type="match status" value="1"/>
</dbReference>
<dbReference type="Proteomes" id="UP000036958">
    <property type="component" value="Unassembled WGS sequence"/>
</dbReference>
<gene>
    <name evidence="3" type="ORF">NC99_39510</name>
</gene>
<proteinExistence type="predicted"/>
<feature type="domain" description="PorZ N-terminal beta-propeller" evidence="2">
    <location>
        <begin position="45"/>
        <end position="200"/>
    </location>
</feature>
<dbReference type="InterPro" id="IPR011110">
    <property type="entry name" value="Reg_prop"/>
</dbReference>
<dbReference type="Gene3D" id="2.130.10.10">
    <property type="entry name" value="YVTN repeat-like/Quinoprotein amine dehydrogenase"/>
    <property type="match status" value="3"/>
</dbReference>
<dbReference type="STRING" id="1409788.NC99_39510"/>
<sequence>MIRGLVFAFFMCFSLGLTGQVGVGQWTDHLSYASAQQVIEAKSKIYCLTSGGLFTYSRSDNSLRKLNQINGLSDIQPRVLGYGADAGVVLVAYQSSNLDLIGEREIFNLSDIKRKQIQGDKNIYNILVVGQTAYLSCGFGIVAVNLEKREIKDTYYIGPDGSPVVVLDMTFDGTYLYAATADGIFMADINSANLQDFNNWAKIETIPHADGRFSQLEFFNGHVVACYADEVNDQQELYRNNGNGWERYLPSISTVTKLRACNNQLLVAQGDQLQAYDTNGNLIEQVSSYSFSGSTISGINIQDAACDEAGQLWIADARYGLVKNSGNSFELAVPNGPVDNRVFSLHASKGDIWMTSGGRTDAWNNVFNHPQAHVYRNGNWHVFNQRTHTGLSDFHDLVTAAIDPTDPDHVYFGSWGGGLVELRGNEIINRYTQFNSSLQTALPGDANPNYVRIGGLAFDSKNNLWMTNSLVGEPLSVLKTDGNWESFPLGDLGGIDVGEMVMTENDDQWIVLPRGRDLYVRKADGSDEKHLPLIAYFNSGDREEFFRMNDVYSIAIDHDGVIWVGTSQGVAVYFDPESIWEQSPFYASQPGLDLNDGIYHPLLRGETVTAIAVDGANRKWLGTKNSGIFLVSEDGQKELKSFNEANSPLLSNTIQTIAINEKSGEVFIGTPGGIISYRGEAIAGANEYSDVYAFPNPVRQDYDGDIVITGLITDTDVKITDISGNLIYQTTSLGGQAIWNGKNLNGKRVSTGVYLVFGNDQSGEKTFTTKILFIH</sequence>
<dbReference type="OrthoDB" id="9807410at2"/>
<feature type="signal peptide" evidence="1">
    <location>
        <begin position="1"/>
        <end position="19"/>
    </location>
</feature>
<dbReference type="SUPFAM" id="SSF63829">
    <property type="entry name" value="Calcium-dependent phosphotriesterase"/>
    <property type="match status" value="1"/>
</dbReference>
<evidence type="ECO:0000313" key="4">
    <source>
        <dbReference type="Proteomes" id="UP000036958"/>
    </source>
</evidence>
<name>A0A0L8V409_9BACT</name>
<dbReference type="Pfam" id="PF07494">
    <property type="entry name" value="Reg_prop"/>
    <property type="match status" value="1"/>
</dbReference>
<dbReference type="SUPFAM" id="SSF50998">
    <property type="entry name" value="Quinoprotein alcohol dehydrogenase-like"/>
    <property type="match status" value="1"/>
</dbReference>
<comment type="caution">
    <text evidence="3">The sequence shown here is derived from an EMBL/GenBank/DDBJ whole genome shotgun (WGS) entry which is preliminary data.</text>
</comment>
<dbReference type="SUPFAM" id="SSF101898">
    <property type="entry name" value="NHL repeat"/>
    <property type="match status" value="1"/>
</dbReference>